<evidence type="ECO:0000313" key="1">
    <source>
        <dbReference type="EMBL" id="SFV34107.1"/>
    </source>
</evidence>
<reference evidence="2" key="1">
    <citation type="submission" date="2016-10" db="EMBL/GenBank/DDBJ databases">
        <authorList>
            <person name="Varghese N."/>
            <person name="Submissions S."/>
        </authorList>
    </citation>
    <scope>NUCLEOTIDE SEQUENCE [LARGE SCALE GENOMIC DNA]</scope>
    <source>
        <strain evidence="2">DSM 1565</strain>
    </source>
</reference>
<gene>
    <name evidence="1" type="ORF">SAMN04488557_2221</name>
</gene>
<organism evidence="1 2">
    <name type="scientific">Hyphomicrobium facile</name>
    <dbReference type="NCBI Taxonomy" id="51670"/>
    <lineage>
        <taxon>Bacteria</taxon>
        <taxon>Pseudomonadati</taxon>
        <taxon>Pseudomonadota</taxon>
        <taxon>Alphaproteobacteria</taxon>
        <taxon>Hyphomicrobiales</taxon>
        <taxon>Hyphomicrobiaceae</taxon>
        <taxon>Hyphomicrobium</taxon>
    </lineage>
</organism>
<protein>
    <submittedName>
        <fullName evidence="1">Uncharacterized protein</fullName>
    </submittedName>
</protein>
<proteinExistence type="predicted"/>
<dbReference type="STRING" id="51670.SAMN04488557_2221"/>
<dbReference type="EMBL" id="FPCH01000002">
    <property type="protein sequence ID" value="SFV34107.1"/>
    <property type="molecule type" value="Genomic_DNA"/>
</dbReference>
<evidence type="ECO:0000313" key="2">
    <source>
        <dbReference type="Proteomes" id="UP000199423"/>
    </source>
</evidence>
<name>A0A1I7NHF3_9HYPH</name>
<sequence>MKFPPGHYDEKQVRALTKLLNDVCADLRISPDNQPRREWVAMVMMVCSDREPCDTQELRSEIGRQFLLLESRESQDAEG</sequence>
<dbReference type="Proteomes" id="UP000199423">
    <property type="component" value="Unassembled WGS sequence"/>
</dbReference>
<accession>A0A1I7NHF3</accession>
<keyword evidence="2" id="KW-1185">Reference proteome</keyword>
<dbReference type="AlphaFoldDB" id="A0A1I7NHF3"/>